<evidence type="ECO:0000313" key="9">
    <source>
        <dbReference type="Proteomes" id="UP000279594"/>
    </source>
</evidence>
<keyword evidence="2" id="KW-1003">Cell membrane</keyword>
<dbReference type="AlphaFoldDB" id="A0A3G2E715"/>
<accession>A0A3G2E715</accession>
<dbReference type="Proteomes" id="UP000279594">
    <property type="component" value="Chromosome"/>
</dbReference>
<evidence type="ECO:0000256" key="2">
    <source>
        <dbReference type="ARBA" id="ARBA00022475"/>
    </source>
</evidence>
<name>A0A3G2E715_9BURK</name>
<keyword evidence="6" id="KW-0732">Signal</keyword>
<dbReference type="GO" id="GO:0016301">
    <property type="term" value="F:kinase activity"/>
    <property type="evidence" value="ECO:0007669"/>
    <property type="project" value="UniProtKB-KW"/>
</dbReference>
<evidence type="ECO:0000259" key="7">
    <source>
        <dbReference type="SMART" id="SM01049"/>
    </source>
</evidence>
<evidence type="ECO:0000256" key="4">
    <source>
        <dbReference type="ARBA" id="ARBA00022989"/>
    </source>
</evidence>
<keyword evidence="8" id="KW-0418">Kinase</keyword>
<comment type="subcellular location">
    <subcellularLocation>
        <location evidence="1">Cell membrane</location>
        <topology evidence="1">Multi-pass membrane protein</topology>
    </subcellularLocation>
</comment>
<evidence type="ECO:0000256" key="6">
    <source>
        <dbReference type="SAM" id="SignalP"/>
    </source>
</evidence>
<organism evidence="8 9">
    <name type="scientific">Janthinobacterium agaricidamnosum</name>
    <dbReference type="NCBI Taxonomy" id="55508"/>
    <lineage>
        <taxon>Bacteria</taxon>
        <taxon>Pseudomonadati</taxon>
        <taxon>Pseudomonadota</taxon>
        <taxon>Betaproteobacteria</taxon>
        <taxon>Burkholderiales</taxon>
        <taxon>Oxalobacteraceae</taxon>
        <taxon>Janthinobacterium</taxon>
    </lineage>
</organism>
<keyword evidence="4" id="KW-1133">Transmembrane helix</keyword>
<feature type="signal peptide" evidence="6">
    <location>
        <begin position="1"/>
        <end position="32"/>
    </location>
</feature>
<feature type="chain" id="PRO_5018034134" evidence="6">
    <location>
        <begin position="33"/>
        <end position="163"/>
    </location>
</feature>
<evidence type="ECO:0000313" key="8">
    <source>
        <dbReference type="EMBL" id="AYM74955.1"/>
    </source>
</evidence>
<evidence type="ECO:0000256" key="5">
    <source>
        <dbReference type="ARBA" id="ARBA00023136"/>
    </source>
</evidence>
<dbReference type="RefSeq" id="WP_083287269.1">
    <property type="nucleotide sequence ID" value="NZ_CP033019.1"/>
</dbReference>
<keyword evidence="5" id="KW-0472">Membrane</keyword>
<keyword evidence="3" id="KW-0812">Transmembrane</keyword>
<keyword evidence="8" id="KW-0808">Transferase</keyword>
<reference evidence="8 9" key="1">
    <citation type="submission" date="2018-10" db="EMBL/GenBank/DDBJ databases">
        <title>Effects of UV and annual dynamics of microbial communities in freshwater RAS systems.</title>
        <authorList>
            <person name="Bekkelund A.K."/>
            <person name="Hansen B.R."/>
            <person name="Stokken H."/>
            <person name="Eriksen B.F."/>
            <person name="Kashulin N.A."/>
        </authorList>
    </citation>
    <scope>NUCLEOTIDE SEQUENCE [LARGE SCALE GENOMIC DNA]</scope>
    <source>
        <strain evidence="8 9">BHSEK</strain>
    </source>
</reference>
<dbReference type="Pfam" id="PF17200">
    <property type="entry name" value="sCache_2"/>
    <property type="match status" value="1"/>
</dbReference>
<protein>
    <submittedName>
        <fullName evidence="8">Histidine kinase</fullName>
    </submittedName>
</protein>
<dbReference type="InterPro" id="IPR033480">
    <property type="entry name" value="sCache_2"/>
</dbReference>
<evidence type="ECO:0000256" key="1">
    <source>
        <dbReference type="ARBA" id="ARBA00004651"/>
    </source>
</evidence>
<proteinExistence type="predicted"/>
<sequence>MKTSVKTASVKTGIHALVASFILCAMPATAWAAPRGSADEAIAMTKRAVAMIKADGKEKAFAAIADPANTSFHDRDLYIYVYDMNGVTLAHGNNPKMVGKNLIDLKDNEGKAVIKSLIATASTPAGRGWVDFKWPNPLTKVVEQKSGYIERVDNMIVGSGIYK</sequence>
<evidence type="ECO:0000256" key="3">
    <source>
        <dbReference type="ARBA" id="ARBA00022692"/>
    </source>
</evidence>
<dbReference type="GO" id="GO:0005886">
    <property type="term" value="C:plasma membrane"/>
    <property type="evidence" value="ECO:0007669"/>
    <property type="project" value="UniProtKB-SubCell"/>
</dbReference>
<keyword evidence="9" id="KW-1185">Reference proteome</keyword>
<dbReference type="EMBL" id="CP033019">
    <property type="protein sequence ID" value="AYM74955.1"/>
    <property type="molecule type" value="Genomic_DNA"/>
</dbReference>
<dbReference type="SMART" id="SM01049">
    <property type="entry name" value="Cache_2"/>
    <property type="match status" value="1"/>
</dbReference>
<feature type="domain" description="Single Cache" evidence="7">
    <location>
        <begin position="38"/>
        <end position="115"/>
    </location>
</feature>
<gene>
    <name evidence="8" type="ORF">D9M09_03445</name>
</gene>
<dbReference type="Gene3D" id="3.30.450.20">
    <property type="entry name" value="PAS domain"/>
    <property type="match status" value="1"/>
</dbReference>